<dbReference type="Gene3D" id="1.25.40.10">
    <property type="entry name" value="Tetratricopeptide repeat domain"/>
    <property type="match status" value="1"/>
</dbReference>
<accession>A0A443SM75</accession>
<comment type="caution">
    <text evidence="10">The sequence shown here is derived from an EMBL/GenBank/DDBJ whole genome shotgun (WGS) entry which is preliminary data.</text>
</comment>
<dbReference type="Pfam" id="PF01753">
    <property type="entry name" value="zf-MYND"/>
    <property type="match status" value="1"/>
</dbReference>
<dbReference type="InterPro" id="IPR052097">
    <property type="entry name" value="SET-MYND_domain_protein"/>
</dbReference>
<dbReference type="OrthoDB" id="62495at2759"/>
<dbReference type="PROSITE" id="PS50280">
    <property type="entry name" value="SET"/>
    <property type="match status" value="1"/>
</dbReference>
<dbReference type="Proteomes" id="UP000288716">
    <property type="component" value="Unassembled WGS sequence"/>
</dbReference>
<dbReference type="AlphaFoldDB" id="A0A443SM75"/>
<evidence type="ECO:0000256" key="5">
    <source>
        <dbReference type="ARBA" id="ARBA00022771"/>
    </source>
</evidence>
<dbReference type="PANTHER" id="PTHR46165">
    <property type="entry name" value="SET AND MYND DOMAIN-CONTAINING PROTEIN 4"/>
    <property type="match status" value="1"/>
</dbReference>
<evidence type="ECO:0000313" key="10">
    <source>
        <dbReference type="EMBL" id="RWS28585.1"/>
    </source>
</evidence>
<dbReference type="SUPFAM" id="SSF144232">
    <property type="entry name" value="HIT/MYND zinc finger-like"/>
    <property type="match status" value="1"/>
</dbReference>
<keyword evidence="4" id="KW-0479">Metal-binding</keyword>
<evidence type="ECO:0000259" key="9">
    <source>
        <dbReference type="PROSITE" id="PS50865"/>
    </source>
</evidence>
<evidence type="ECO:0000256" key="1">
    <source>
        <dbReference type="ARBA" id="ARBA00022603"/>
    </source>
</evidence>
<dbReference type="Gene3D" id="2.170.270.10">
    <property type="entry name" value="SET domain"/>
    <property type="match status" value="1"/>
</dbReference>
<keyword evidence="2" id="KW-0808">Transferase</keyword>
<dbReference type="GO" id="GO:0032259">
    <property type="term" value="P:methylation"/>
    <property type="evidence" value="ECO:0007669"/>
    <property type="project" value="UniProtKB-KW"/>
</dbReference>
<dbReference type="VEuPathDB" id="VectorBase:LDEU003455"/>
<keyword evidence="11" id="KW-1185">Reference proteome</keyword>
<evidence type="ECO:0000256" key="6">
    <source>
        <dbReference type="ARBA" id="ARBA00022833"/>
    </source>
</evidence>
<dbReference type="InterPro" id="IPR011990">
    <property type="entry name" value="TPR-like_helical_dom_sf"/>
</dbReference>
<evidence type="ECO:0000259" key="8">
    <source>
        <dbReference type="PROSITE" id="PS50280"/>
    </source>
</evidence>
<evidence type="ECO:0000313" key="11">
    <source>
        <dbReference type="Proteomes" id="UP000288716"/>
    </source>
</evidence>
<gene>
    <name evidence="10" type="ORF">B4U80_12784</name>
</gene>
<dbReference type="GO" id="GO:0005737">
    <property type="term" value="C:cytoplasm"/>
    <property type="evidence" value="ECO:0007669"/>
    <property type="project" value="TreeGrafter"/>
</dbReference>
<keyword evidence="5 7" id="KW-0863">Zinc-finger</keyword>
<dbReference type="PROSITE" id="PS50865">
    <property type="entry name" value="ZF_MYND_2"/>
    <property type="match status" value="1"/>
</dbReference>
<reference evidence="10 11" key="1">
    <citation type="journal article" date="2018" name="Gigascience">
        <title>Genomes of trombidid mites reveal novel predicted allergens and laterally-transferred genes associated with secondary metabolism.</title>
        <authorList>
            <person name="Dong X."/>
            <person name="Chaisiri K."/>
            <person name="Xia D."/>
            <person name="Armstrong S.D."/>
            <person name="Fang Y."/>
            <person name="Donnelly M.J."/>
            <person name="Kadowaki T."/>
            <person name="McGarry J.W."/>
            <person name="Darby A.C."/>
            <person name="Makepeace B.L."/>
        </authorList>
    </citation>
    <scope>NUCLEOTIDE SEQUENCE [LARGE SCALE GENOMIC DNA]</scope>
    <source>
        <strain evidence="10">UoL-UT</strain>
    </source>
</reference>
<dbReference type="Pfam" id="PF00856">
    <property type="entry name" value="SET"/>
    <property type="match status" value="1"/>
</dbReference>
<proteinExistence type="predicted"/>
<dbReference type="SUPFAM" id="SSF82199">
    <property type="entry name" value="SET domain"/>
    <property type="match status" value="1"/>
</dbReference>
<organism evidence="10 11">
    <name type="scientific">Leptotrombidium deliense</name>
    <dbReference type="NCBI Taxonomy" id="299467"/>
    <lineage>
        <taxon>Eukaryota</taxon>
        <taxon>Metazoa</taxon>
        <taxon>Ecdysozoa</taxon>
        <taxon>Arthropoda</taxon>
        <taxon>Chelicerata</taxon>
        <taxon>Arachnida</taxon>
        <taxon>Acari</taxon>
        <taxon>Acariformes</taxon>
        <taxon>Trombidiformes</taxon>
        <taxon>Prostigmata</taxon>
        <taxon>Anystina</taxon>
        <taxon>Parasitengona</taxon>
        <taxon>Trombiculoidea</taxon>
        <taxon>Trombiculidae</taxon>
        <taxon>Leptotrombidium</taxon>
    </lineage>
</organism>
<dbReference type="GO" id="GO:0005634">
    <property type="term" value="C:nucleus"/>
    <property type="evidence" value="ECO:0007669"/>
    <property type="project" value="TreeGrafter"/>
</dbReference>
<feature type="domain" description="SET" evidence="8">
    <location>
        <begin position="204"/>
        <end position="474"/>
    </location>
</feature>
<dbReference type="PANTHER" id="PTHR46165:SF2">
    <property type="entry name" value="SET AND MYND DOMAIN-CONTAINING PROTEIN 4"/>
    <property type="match status" value="1"/>
</dbReference>
<evidence type="ECO:0000256" key="4">
    <source>
        <dbReference type="ARBA" id="ARBA00022723"/>
    </source>
</evidence>
<sequence>MASESDNKDFKSQWNYFTSYMFDLYETRFGDNVEQKSEFKSKFNACKSNEERLQLVLEDGDLKRALVAGVDGEFSKIAERNGDYLETTKRLLSNLEHGDHAKVIQTYTIAISLLLSCHPDLEQQKLLADCLTKRADLLYLFEQYADVLEDINDARKLRIPPEKTSLMGAMEAQCRRKLKGKSRLVKPSEMKVQEESQELESCTANVMIDYSPEKGRIMRSTARISEKTIITAEEPYACWLRPNGYSKYCNQCLVKLSARFLYCSGCLDVKYCSVECRDKAWITYHNVECKHIEVLKKWAMGHLALRMVIIPGVDIVLAIEKSEKLPIKESLNNGFSSEYQCIQSLTGEQCLLDDYYVIATIGAAFMALVASKMKLIDEQNEDFCLFAGVIFKHIAQVYLNTYTVYDQRLRTTEFKNILLTDEDKKKIGVTLYATSSLFSHSCENNCYKYYCGSKIIIVNHLPIEAGAEITVNYGTCSSQSTIQDRYDFLMANFGFACKCEACITCLECIAYSYNCPYCNGPLIINENDTNYCCQCSKRDVDLVHIKNKVDKVQKLMKNGEELFNAKKFDKSKECYINAESLLKNIYFSNVRLLGIHTYLSEIYENKSKYDKAYKFKIQTKETIAELFGDESLEMVNLLTESGLLLKKAAKKSLMKKTKFMTQADECFEDAFKIFTRASTFEFQIISDARRTFLKHFSN</sequence>
<dbReference type="InterPro" id="IPR002893">
    <property type="entry name" value="Znf_MYND"/>
</dbReference>
<keyword evidence="3" id="KW-0949">S-adenosyl-L-methionine</keyword>
<protein>
    <submittedName>
        <fullName evidence="10">SET and MYND domain-containing protein 4-like protein</fullName>
    </submittedName>
</protein>
<dbReference type="EMBL" id="NCKV01001303">
    <property type="protein sequence ID" value="RWS28585.1"/>
    <property type="molecule type" value="Genomic_DNA"/>
</dbReference>
<dbReference type="GO" id="GO:0008757">
    <property type="term" value="F:S-adenosylmethionine-dependent methyltransferase activity"/>
    <property type="evidence" value="ECO:0007669"/>
    <property type="project" value="UniProtKB-ARBA"/>
</dbReference>
<dbReference type="Gene3D" id="6.10.140.2220">
    <property type="match status" value="1"/>
</dbReference>
<dbReference type="GO" id="GO:0008276">
    <property type="term" value="F:protein methyltransferase activity"/>
    <property type="evidence" value="ECO:0007669"/>
    <property type="project" value="UniProtKB-ARBA"/>
</dbReference>
<keyword evidence="1" id="KW-0489">Methyltransferase</keyword>
<evidence type="ECO:0000256" key="7">
    <source>
        <dbReference type="PROSITE-ProRule" id="PRU00134"/>
    </source>
</evidence>
<dbReference type="PROSITE" id="PS01360">
    <property type="entry name" value="ZF_MYND_1"/>
    <property type="match status" value="1"/>
</dbReference>
<dbReference type="InterPro" id="IPR001214">
    <property type="entry name" value="SET_dom"/>
</dbReference>
<keyword evidence="6" id="KW-0862">Zinc</keyword>
<dbReference type="GO" id="GO:0008270">
    <property type="term" value="F:zinc ion binding"/>
    <property type="evidence" value="ECO:0007669"/>
    <property type="project" value="UniProtKB-KW"/>
</dbReference>
<dbReference type="STRING" id="299467.A0A443SM75"/>
<dbReference type="InterPro" id="IPR046341">
    <property type="entry name" value="SET_dom_sf"/>
</dbReference>
<dbReference type="GO" id="GO:0042826">
    <property type="term" value="F:histone deacetylase binding"/>
    <property type="evidence" value="ECO:0007669"/>
    <property type="project" value="TreeGrafter"/>
</dbReference>
<evidence type="ECO:0000256" key="2">
    <source>
        <dbReference type="ARBA" id="ARBA00022679"/>
    </source>
</evidence>
<dbReference type="GO" id="GO:0008170">
    <property type="term" value="F:N-methyltransferase activity"/>
    <property type="evidence" value="ECO:0007669"/>
    <property type="project" value="UniProtKB-ARBA"/>
</dbReference>
<feature type="domain" description="MYND-type" evidence="9">
    <location>
        <begin position="249"/>
        <end position="289"/>
    </location>
</feature>
<name>A0A443SM75_9ACAR</name>
<evidence type="ECO:0000256" key="3">
    <source>
        <dbReference type="ARBA" id="ARBA00022691"/>
    </source>
</evidence>